<sequence>MGSEMSGFEQGVLETLKRCEERNESTMVWAMEVAKCIRLWGVGVPSPELGQLLVSHLCFDNNHSSLWKFIEQALSSGLLYPLQLLSLLTSRVIPNRGSQPKAYRLYLELLSRYAFSFNPIRADGSKEKIIKSVDVALQLSQTYRLPVVELGHAFVFFFFSILIALIDSTLDDWGPSTDNNDMDIDFRATHNFKGNEQMRRTNSFMAIEVLAKLTETRKSMLILRLLHLNMPEKFNGLLQRLRFLEAHELASSNFNSAYQLLAKLSGNIQRVLDFEYQLNKRQLVGMLVNIASCKPLPHFHSEFDRSACWIPFDIYMENAMDGKQFLIKSAVDVLTDGIKTLQVFNQASWQETFLALWLSALRLVQRERDPPEGPVPHLEARLCVLLSIVPLAIANVLEDEAKLCQAAATGYIESGYGHKMNGKAHASRKNGLISSVQVLGHFSSLLCPPASVIDAANSAARKETSFITSAKNERDIVGGGSHVDTSLRAGGNMRHLIVEACVARNLIDTSAYFWPGYVSASVISQSDSSPVEISPWSLFMEGAPLNASLINSLIKTSASSLAEIEKLYYIALNGSEEEKSAAAKILCGASLSHGWNIQEHVVHFVVKLLSPPIPPSYTGPGSHLVDYMSMLSALLFGASTVDTVHILSLHGMVPEVAALLMPLCEAFGSLKPPSNNKSSKGDEPSVYMAFSLAFMFLLRLWKFYRPTLDNCISERGVVRGVLTLEFLLLLRNSSIASGQVETNSNQNQSESASRKPIYLDTYPKLRAWYCQNKSCIASTLSGLSSGNPVHQVANKILSMIYWKMTKSVASSVNSSTPSSSNACGSTASTGEDAYQRPMLPAWEVLEAIPFVLEAILTACAHGRLSSRDLTTGLRDLVDFLPASLAAIISYFSAEVTRGIWKPVPMNGKDWPSPAAILPSVESEIKAILASAGVDVPSCSIGNPPLLLPLPMAALVSLTITFKLERSMEYIHAVAGLALENCASGCHWPSMPIIGSLWAQKVRRWHDFIVLSCSRSVFRENKEAVAQLLRSCFTSFLGSTSSLSNQSSVNGLLGSSISVGDVCPSVAPGFLYLRSCRTIHNVQYVNDVIVGLVGEYGRELAGRWARSESPRLKSSQASLSLATARAREVATLGASLLCVTGGLHLVQELFRDTIPTWLISSREERVEKVSAVSRIVEGYAMAYLLVLSGAIVWGVEAKLTSWAFSRRAHIVGIHMDFLAGVLEGNISLGCDPATWKAYLSCLVGLMVSFAPAWIQEVKLETLRKLANGLRGWHECELALSLLERGGIAAIGSVAELVNGKLEKMEGKRLSAPCSGRRILANKKRVRGGEGCINSVKKLQRREISSNRHRAFSITNAQERFRNMRLMEEYDTHDPKGHDSPVLPFLMKRAKVIEIVAARDIVFALAHSGVCAAFSRESNHRICFLNVSCDEVIRSLFYNKNNDSLITVSVYASDNFSSLKCRSTRIEYIRRGQPDAGFPLFESESLKWPGFVEFDDVNGKVLTYSAQDSIYKVFDLKNYTMLYSISDKHVQEIKISPGIMLLIFNRASSHVPLKILSIEDGTVLKSFNHLLHRNKKVDFIEQFNEKLLVKQENENLQILDVRNAELMEVSRTEFMTPSAFIFLYENQLFLTFRDRTVAVWNFRGELVTSFEDHLLWHPDCNTNNIYITSDQDLIISYCKADSDDQWMEGNDAAGSINISNILTGKCLAKINATNGCPKVDRCSSSAGSSKQQDLSRVRSTVAEALEDITALFYDEERNEIYTGNRHGLVHVWSN</sequence>
<proteinExistence type="predicted"/>
<accession>A0A2N9FU74</accession>
<dbReference type="InterPro" id="IPR057221">
    <property type="entry name" value="DUF7899"/>
</dbReference>
<organism evidence="1">
    <name type="scientific">Fagus sylvatica</name>
    <name type="common">Beechnut</name>
    <dbReference type="NCBI Taxonomy" id="28930"/>
    <lineage>
        <taxon>Eukaryota</taxon>
        <taxon>Viridiplantae</taxon>
        <taxon>Streptophyta</taxon>
        <taxon>Embryophyta</taxon>
        <taxon>Tracheophyta</taxon>
        <taxon>Spermatophyta</taxon>
        <taxon>Magnoliopsida</taxon>
        <taxon>eudicotyledons</taxon>
        <taxon>Gunneridae</taxon>
        <taxon>Pentapetalae</taxon>
        <taxon>rosids</taxon>
        <taxon>fabids</taxon>
        <taxon>Fagales</taxon>
        <taxon>Fagaceae</taxon>
        <taxon>Fagus</taxon>
    </lineage>
</organism>
<dbReference type="InterPro" id="IPR039638">
    <property type="entry name" value="MED33A/B"/>
</dbReference>
<name>A0A2N9FU74_FAGSY</name>
<dbReference type="GO" id="GO:0016592">
    <property type="term" value="C:mediator complex"/>
    <property type="evidence" value="ECO:0007669"/>
    <property type="project" value="InterPro"/>
</dbReference>
<dbReference type="InterPro" id="IPR015943">
    <property type="entry name" value="WD40/YVTN_repeat-like_dom_sf"/>
</dbReference>
<dbReference type="GO" id="GO:2000762">
    <property type="term" value="P:regulation of phenylpropanoid metabolic process"/>
    <property type="evidence" value="ECO:0007669"/>
    <property type="project" value="InterPro"/>
</dbReference>
<gene>
    <name evidence="1" type="ORF">FSB_LOCUS18343</name>
</gene>
<evidence type="ECO:0000313" key="1">
    <source>
        <dbReference type="EMBL" id="SPC90461.1"/>
    </source>
</evidence>
<protein>
    <submittedName>
        <fullName evidence="1">Uncharacterized protein</fullName>
    </submittedName>
</protein>
<dbReference type="SUPFAM" id="SSF69322">
    <property type="entry name" value="Tricorn protease domain 2"/>
    <property type="match status" value="1"/>
</dbReference>
<dbReference type="Gene3D" id="2.130.10.10">
    <property type="entry name" value="YVTN repeat-like/Quinoprotein amine dehydrogenase"/>
    <property type="match status" value="1"/>
</dbReference>
<dbReference type="EMBL" id="OIVN01001147">
    <property type="protein sequence ID" value="SPC90461.1"/>
    <property type="molecule type" value="Genomic_DNA"/>
</dbReference>
<dbReference type="PANTHER" id="PTHR33739:SF3">
    <property type="entry name" value="OS07G0681500 PROTEIN"/>
    <property type="match status" value="1"/>
</dbReference>
<dbReference type="PANTHER" id="PTHR33739">
    <property type="entry name" value="OS07G0681500 PROTEIN"/>
    <property type="match status" value="1"/>
</dbReference>
<dbReference type="Pfam" id="PF25463">
    <property type="entry name" value="DUF7899"/>
    <property type="match status" value="1"/>
</dbReference>
<reference evidence="1" key="1">
    <citation type="submission" date="2018-02" db="EMBL/GenBank/DDBJ databases">
        <authorList>
            <person name="Cohen D.B."/>
            <person name="Kent A.D."/>
        </authorList>
    </citation>
    <scope>NUCLEOTIDE SEQUENCE</scope>
</reference>